<comment type="caution">
    <text evidence="2">The sequence shown here is derived from an EMBL/GenBank/DDBJ whole genome shotgun (WGS) entry which is preliminary data.</text>
</comment>
<protein>
    <submittedName>
        <fullName evidence="2">Uncharacterized protein</fullName>
    </submittedName>
</protein>
<reference evidence="2" key="1">
    <citation type="submission" date="2016-03" db="EMBL/GenBank/DDBJ databases">
        <title>Mechanisms controlling the formation of the plant cell surface in tip-growing cells are functionally conserved among land plants.</title>
        <authorList>
            <person name="Honkanen S."/>
            <person name="Jones V.A."/>
            <person name="Morieri G."/>
            <person name="Champion C."/>
            <person name="Hetherington A.J."/>
            <person name="Kelly S."/>
            <person name="Saint-Marcoux D."/>
            <person name="Proust H."/>
            <person name="Prescott H."/>
            <person name="Dolan L."/>
        </authorList>
    </citation>
    <scope>NUCLEOTIDE SEQUENCE [LARGE SCALE GENOMIC DNA]</scope>
    <source>
        <tissue evidence="2">Whole gametophyte</tissue>
    </source>
</reference>
<proteinExistence type="predicted"/>
<name>A0A176WEN7_MARPO</name>
<evidence type="ECO:0000256" key="1">
    <source>
        <dbReference type="SAM" id="MobiDB-lite"/>
    </source>
</evidence>
<gene>
    <name evidence="2" type="ORF">AXG93_3384s1820</name>
</gene>
<feature type="compositionally biased region" description="Basic and acidic residues" evidence="1">
    <location>
        <begin position="145"/>
        <end position="154"/>
    </location>
</feature>
<dbReference type="AlphaFoldDB" id="A0A176WEN7"/>
<evidence type="ECO:0000313" key="2">
    <source>
        <dbReference type="EMBL" id="OAE31708.1"/>
    </source>
</evidence>
<keyword evidence="3" id="KW-1185">Reference proteome</keyword>
<feature type="region of interest" description="Disordered" evidence="1">
    <location>
        <begin position="106"/>
        <end position="154"/>
    </location>
</feature>
<dbReference type="EMBL" id="LVLJ01000986">
    <property type="protein sequence ID" value="OAE31708.1"/>
    <property type="molecule type" value="Genomic_DNA"/>
</dbReference>
<evidence type="ECO:0000313" key="3">
    <source>
        <dbReference type="Proteomes" id="UP000077202"/>
    </source>
</evidence>
<feature type="region of interest" description="Disordered" evidence="1">
    <location>
        <begin position="1"/>
        <end position="48"/>
    </location>
</feature>
<organism evidence="2 3">
    <name type="scientific">Marchantia polymorpha subsp. ruderalis</name>
    <dbReference type="NCBI Taxonomy" id="1480154"/>
    <lineage>
        <taxon>Eukaryota</taxon>
        <taxon>Viridiplantae</taxon>
        <taxon>Streptophyta</taxon>
        <taxon>Embryophyta</taxon>
        <taxon>Marchantiophyta</taxon>
        <taxon>Marchantiopsida</taxon>
        <taxon>Marchantiidae</taxon>
        <taxon>Marchantiales</taxon>
        <taxon>Marchantiaceae</taxon>
        <taxon>Marchantia</taxon>
    </lineage>
</organism>
<dbReference type="Proteomes" id="UP000077202">
    <property type="component" value="Unassembled WGS sequence"/>
</dbReference>
<sequence length="154" mass="16227">MAAAAVVTGSGSDDTSAELELMEGSRSEDAPNAAARTEPRRPSPVGLPRLLPRWAIRACRTESRPRRDSRTGRAAALEFVHLSDARSDESAQRNVGSWRWRELAASDGAGKGSGRGSCQHPEAASAMSPGGLAGRSELAVWSGAQEEKVSLGMK</sequence>
<accession>A0A176WEN7</accession>